<dbReference type="EMBL" id="OKRC01000001">
    <property type="protein sequence ID" value="SPE18651.1"/>
    <property type="molecule type" value="Genomic_DNA"/>
</dbReference>
<accession>A0AAE8J5C1</accession>
<sequence>MDRLDDELMELLDEIKFDFEAIDGCGSVTENGKYIPNSQVALNLAKNSLRVSEILYKFESEEE</sequence>
<evidence type="ECO:0000313" key="1">
    <source>
        <dbReference type="EMBL" id="SPE18651.1"/>
    </source>
</evidence>
<organism evidence="1 2">
    <name type="scientific">Latilactobacillus sakei</name>
    <name type="common">Lactobacillus sakei</name>
    <dbReference type="NCBI Taxonomy" id="1599"/>
    <lineage>
        <taxon>Bacteria</taxon>
        <taxon>Bacillati</taxon>
        <taxon>Bacillota</taxon>
        <taxon>Bacilli</taxon>
        <taxon>Lactobacillales</taxon>
        <taxon>Lactobacillaceae</taxon>
        <taxon>Latilactobacillus</taxon>
    </lineage>
</organism>
<evidence type="ECO:0000313" key="2">
    <source>
        <dbReference type="Proteomes" id="UP000239650"/>
    </source>
</evidence>
<comment type="caution">
    <text evidence="1">The sequence shown here is derived from an EMBL/GenBank/DDBJ whole genome shotgun (WGS) entry which is preliminary data.</text>
</comment>
<reference evidence="1 2" key="1">
    <citation type="submission" date="2018-02" db="EMBL/GenBank/DDBJ databases">
        <authorList>
            <person name="Rodrigo-Torres L."/>
            <person name="Arahal R. D."/>
            <person name="Lucena T."/>
        </authorList>
    </citation>
    <scope>NUCLEOTIDE SEQUENCE [LARGE SCALE GENOMIC DNA]</scope>
    <source>
        <strain evidence="1 2">CECT 9267</strain>
    </source>
</reference>
<gene>
    <name evidence="1" type="ORF">LAS9267_00201</name>
</gene>
<protein>
    <submittedName>
        <fullName evidence="1">Uncharacterized protein</fullName>
    </submittedName>
</protein>
<proteinExistence type="predicted"/>
<dbReference type="RefSeq" id="WP_085391713.1">
    <property type="nucleotide sequence ID" value="NZ_CP020806.1"/>
</dbReference>
<name>A0AAE8J5C1_LATSK</name>
<dbReference type="Proteomes" id="UP000239650">
    <property type="component" value="Unassembled WGS sequence"/>
</dbReference>
<dbReference type="AlphaFoldDB" id="A0AAE8J5C1"/>